<feature type="compositionally biased region" description="Polar residues" evidence="1">
    <location>
        <begin position="48"/>
        <end position="59"/>
    </location>
</feature>
<accession>A0A4S8JYA2</accession>
<protein>
    <submittedName>
        <fullName evidence="2">Uncharacterized protein</fullName>
    </submittedName>
</protein>
<dbReference type="Proteomes" id="UP000317650">
    <property type="component" value="Chromosome 5"/>
</dbReference>
<organism evidence="2 3">
    <name type="scientific">Musa balbisiana</name>
    <name type="common">Banana</name>
    <dbReference type="NCBI Taxonomy" id="52838"/>
    <lineage>
        <taxon>Eukaryota</taxon>
        <taxon>Viridiplantae</taxon>
        <taxon>Streptophyta</taxon>
        <taxon>Embryophyta</taxon>
        <taxon>Tracheophyta</taxon>
        <taxon>Spermatophyta</taxon>
        <taxon>Magnoliopsida</taxon>
        <taxon>Liliopsida</taxon>
        <taxon>Zingiberales</taxon>
        <taxon>Musaceae</taxon>
        <taxon>Musa</taxon>
    </lineage>
</organism>
<sequence>MIGQNPYPKRGFMCHVAWPHGSESPLVLRHSMKKPAPSPSSLGASPLTATLSSSHGTLN</sequence>
<gene>
    <name evidence="2" type="ORF">C4D60_Mb05t23230</name>
</gene>
<dbReference type="EMBL" id="PYDT01000003">
    <property type="protein sequence ID" value="THU67303.1"/>
    <property type="molecule type" value="Genomic_DNA"/>
</dbReference>
<feature type="region of interest" description="Disordered" evidence="1">
    <location>
        <begin position="28"/>
        <end position="59"/>
    </location>
</feature>
<evidence type="ECO:0000313" key="2">
    <source>
        <dbReference type="EMBL" id="THU67303.1"/>
    </source>
</evidence>
<name>A0A4S8JYA2_MUSBA</name>
<reference evidence="2 3" key="1">
    <citation type="journal article" date="2019" name="Nat. Plants">
        <title>Genome sequencing of Musa balbisiana reveals subgenome evolution and function divergence in polyploid bananas.</title>
        <authorList>
            <person name="Yao X."/>
        </authorList>
    </citation>
    <scope>NUCLEOTIDE SEQUENCE [LARGE SCALE GENOMIC DNA]</scope>
    <source>
        <strain evidence="3">cv. DH-PKW</strain>
        <tissue evidence="2">Leaves</tissue>
    </source>
</reference>
<evidence type="ECO:0000313" key="3">
    <source>
        <dbReference type="Proteomes" id="UP000317650"/>
    </source>
</evidence>
<proteinExistence type="predicted"/>
<keyword evidence="3" id="KW-1185">Reference proteome</keyword>
<evidence type="ECO:0000256" key="1">
    <source>
        <dbReference type="SAM" id="MobiDB-lite"/>
    </source>
</evidence>
<comment type="caution">
    <text evidence="2">The sequence shown here is derived from an EMBL/GenBank/DDBJ whole genome shotgun (WGS) entry which is preliminary data.</text>
</comment>
<dbReference type="AlphaFoldDB" id="A0A4S8JYA2"/>